<keyword evidence="3 8" id="KW-0479">Metal-binding</keyword>
<keyword evidence="2" id="KW-0645">Protease</keyword>
<dbReference type="EMBL" id="GL437318">
    <property type="protein sequence ID" value="EFN70694.1"/>
    <property type="molecule type" value="Genomic_DNA"/>
</dbReference>
<dbReference type="SMART" id="SM00235">
    <property type="entry name" value="ZnMc"/>
    <property type="match status" value="1"/>
</dbReference>
<dbReference type="Gene3D" id="3.40.390.10">
    <property type="entry name" value="Collagenase (Catalytic Domain)"/>
    <property type="match status" value="1"/>
</dbReference>
<dbReference type="GO" id="GO:0008270">
    <property type="term" value="F:zinc ion binding"/>
    <property type="evidence" value="ECO:0007669"/>
    <property type="project" value="InterPro"/>
</dbReference>
<feature type="signal peptide" evidence="9">
    <location>
        <begin position="1"/>
        <end position="21"/>
    </location>
</feature>
<proteinExistence type="inferred from homology"/>
<comment type="similarity">
    <text evidence="1">Belongs to the peptidase M10A family.</text>
</comment>
<dbReference type="Proteomes" id="UP000000311">
    <property type="component" value="Unassembled WGS sequence"/>
</dbReference>
<name>E2A799_CAMFO</name>
<evidence type="ECO:0000256" key="6">
    <source>
        <dbReference type="ARBA" id="ARBA00023049"/>
    </source>
</evidence>
<dbReference type="OMA" id="RWGIADI"/>
<dbReference type="GO" id="GO:0030198">
    <property type="term" value="P:extracellular matrix organization"/>
    <property type="evidence" value="ECO:0007669"/>
    <property type="project" value="TreeGrafter"/>
</dbReference>
<gene>
    <name evidence="11" type="ORF">EAG_04028</name>
</gene>
<keyword evidence="12" id="KW-1185">Reference proteome</keyword>
<keyword evidence="6" id="KW-0482">Metalloprotease</keyword>
<evidence type="ECO:0000256" key="7">
    <source>
        <dbReference type="PIRSR" id="PIRSR621190-1"/>
    </source>
</evidence>
<comment type="cofactor">
    <cofactor evidence="8">
        <name>Ca(2+)</name>
        <dbReference type="ChEBI" id="CHEBI:29108"/>
    </cofactor>
    <text evidence="8">Can bind about 5 Ca(2+) ions per subunit.</text>
</comment>
<keyword evidence="8" id="KW-0106">Calcium</keyword>
<reference evidence="11 12" key="1">
    <citation type="journal article" date="2010" name="Science">
        <title>Genomic comparison of the ants Camponotus floridanus and Harpegnathos saltator.</title>
        <authorList>
            <person name="Bonasio R."/>
            <person name="Zhang G."/>
            <person name="Ye C."/>
            <person name="Mutti N.S."/>
            <person name="Fang X."/>
            <person name="Qin N."/>
            <person name="Donahue G."/>
            <person name="Yang P."/>
            <person name="Li Q."/>
            <person name="Li C."/>
            <person name="Zhang P."/>
            <person name="Huang Z."/>
            <person name="Berger S.L."/>
            <person name="Reinberg D."/>
            <person name="Wang J."/>
            <person name="Liebig J."/>
        </authorList>
    </citation>
    <scope>NUCLEOTIDE SEQUENCE [LARGE SCALE GENOMIC DNA]</scope>
    <source>
        <strain evidence="12">C129</strain>
    </source>
</reference>
<feature type="binding site" evidence="8">
    <location>
        <position position="235"/>
    </location>
    <ligand>
        <name>Zn(2+)</name>
        <dbReference type="ChEBI" id="CHEBI:29105"/>
        <label>2</label>
        <note>catalytic</note>
    </ligand>
</feature>
<keyword evidence="4" id="KW-0378">Hydrolase</keyword>
<feature type="binding site" description="in inhibited form" evidence="8">
    <location>
        <position position="91"/>
    </location>
    <ligand>
        <name>Zn(2+)</name>
        <dbReference type="ChEBI" id="CHEBI:29105"/>
        <label>2</label>
        <note>catalytic</note>
    </ligand>
</feature>
<feature type="chain" id="PRO_5003156875" evidence="9">
    <location>
        <begin position="22"/>
        <end position="243"/>
    </location>
</feature>
<protein>
    <submittedName>
        <fullName evidence="11">Matrix metalloproteinase-24</fullName>
    </submittedName>
</protein>
<dbReference type="GO" id="GO:0031012">
    <property type="term" value="C:extracellular matrix"/>
    <property type="evidence" value="ECO:0007669"/>
    <property type="project" value="InterPro"/>
</dbReference>
<feature type="non-terminal residue" evidence="11">
    <location>
        <position position="243"/>
    </location>
</feature>
<dbReference type="GO" id="GO:0006508">
    <property type="term" value="P:proteolysis"/>
    <property type="evidence" value="ECO:0007669"/>
    <property type="project" value="UniProtKB-KW"/>
</dbReference>
<evidence type="ECO:0000256" key="2">
    <source>
        <dbReference type="ARBA" id="ARBA00022670"/>
    </source>
</evidence>
<dbReference type="OrthoDB" id="7550572at2759"/>
<evidence type="ECO:0000259" key="10">
    <source>
        <dbReference type="SMART" id="SM00235"/>
    </source>
</evidence>
<keyword evidence="9" id="KW-0732">Signal</keyword>
<feature type="non-terminal residue" evidence="11">
    <location>
        <position position="1"/>
    </location>
</feature>
<evidence type="ECO:0000256" key="4">
    <source>
        <dbReference type="ARBA" id="ARBA00022801"/>
    </source>
</evidence>
<feature type="binding site" evidence="8">
    <location>
        <position position="149"/>
    </location>
    <ligand>
        <name>Ca(2+)</name>
        <dbReference type="ChEBI" id="CHEBI:29108"/>
        <label>2</label>
    </ligand>
</feature>
<evidence type="ECO:0000313" key="12">
    <source>
        <dbReference type="Proteomes" id="UP000000311"/>
    </source>
</evidence>
<feature type="binding site" evidence="8">
    <location>
        <position position="243"/>
    </location>
    <ligand>
        <name>Zn(2+)</name>
        <dbReference type="ChEBI" id="CHEBI:29105"/>
        <label>2</label>
        <note>catalytic</note>
    </ligand>
</feature>
<dbReference type="InterPro" id="IPR021190">
    <property type="entry name" value="Pept_M10A"/>
</dbReference>
<dbReference type="SUPFAM" id="SSF55486">
    <property type="entry name" value="Metalloproteases ('zincins'), catalytic domain"/>
    <property type="match status" value="1"/>
</dbReference>
<feature type="binding site" evidence="8">
    <location>
        <position position="176"/>
    </location>
    <ligand>
        <name>Ca(2+)</name>
        <dbReference type="ChEBI" id="CHEBI:29108"/>
        <label>3</label>
    </ligand>
</feature>
<feature type="domain" description="Peptidase metallopeptidase" evidence="10">
    <location>
        <begin position="102"/>
        <end position="243"/>
    </location>
</feature>
<dbReference type="SUPFAM" id="SSF47090">
    <property type="entry name" value="PGBD-like"/>
    <property type="match status" value="1"/>
</dbReference>
<dbReference type="Pfam" id="PF00413">
    <property type="entry name" value="Peptidase_M10"/>
    <property type="match status" value="1"/>
</dbReference>
<feature type="binding site" evidence="8">
    <location>
        <position position="198"/>
    </location>
    <ligand>
        <name>Zn(2+)</name>
        <dbReference type="ChEBI" id="CHEBI:29105"/>
        <label>1</label>
    </ligand>
</feature>
<evidence type="ECO:0000313" key="11">
    <source>
        <dbReference type="EMBL" id="EFN70694.1"/>
    </source>
</evidence>
<feature type="binding site" evidence="8">
    <location>
        <position position="203"/>
    </location>
    <ligand>
        <name>Ca(2+)</name>
        <dbReference type="ChEBI" id="CHEBI:29108"/>
        <label>3</label>
    </ligand>
</feature>
<sequence>SWTRVALSLALMISLLTAVAAMLTYDDVAEASCYLRTYGFLVNEENHQQSSSLDNAITLSEALSLFQECCGLPGNGVLTVEKIRVMRRPCCSVADIHPYSPLTRKWLRTHLTWIFRLANRDTLRTTQNAFALWSEQSSLTFSRDPLRPDILISYQSGAHAYENNDNGGSCLLPVTGPGSVVAYAFFPTGAPNQVTVVHVDETEPWHITLARPPSDKLYLLQTLTYEIGHTLGLTHSMREDSVM</sequence>
<dbReference type="InterPro" id="IPR006026">
    <property type="entry name" value="Peptidase_Metallo"/>
</dbReference>
<accession>E2A799</accession>
<dbReference type="PANTHER" id="PTHR10201">
    <property type="entry name" value="MATRIX METALLOPROTEINASE"/>
    <property type="match status" value="1"/>
</dbReference>
<evidence type="ECO:0000256" key="9">
    <source>
        <dbReference type="SAM" id="SignalP"/>
    </source>
</evidence>
<dbReference type="GO" id="GO:0005615">
    <property type="term" value="C:extracellular space"/>
    <property type="evidence" value="ECO:0007669"/>
    <property type="project" value="TreeGrafter"/>
</dbReference>
<feature type="binding site" evidence="8">
    <location>
        <position position="159"/>
    </location>
    <ligand>
        <name>Zn(2+)</name>
        <dbReference type="ChEBI" id="CHEBI:29105"/>
        <label>1</label>
    </ligand>
</feature>
<keyword evidence="5 8" id="KW-0862">Zinc</keyword>
<feature type="binding site" evidence="8">
    <location>
        <position position="192"/>
    </location>
    <ligand>
        <name>Ca(2+)</name>
        <dbReference type="ChEBI" id="CHEBI:29108"/>
        <label>2</label>
    </ligand>
</feature>
<comment type="cofactor">
    <cofactor evidence="8">
        <name>Zn(2+)</name>
        <dbReference type="ChEBI" id="CHEBI:29105"/>
    </cofactor>
    <text evidence="8">Binds 2 Zn(2+) ions per subunit.</text>
</comment>
<dbReference type="GO" id="GO:0030574">
    <property type="term" value="P:collagen catabolic process"/>
    <property type="evidence" value="ECO:0007669"/>
    <property type="project" value="TreeGrafter"/>
</dbReference>
<evidence type="ECO:0000256" key="5">
    <source>
        <dbReference type="ARBA" id="ARBA00022833"/>
    </source>
</evidence>
<dbReference type="InterPro" id="IPR024079">
    <property type="entry name" value="MetalloPept_cat_dom_sf"/>
</dbReference>
<dbReference type="AlphaFoldDB" id="E2A799"/>
<organism evidence="12">
    <name type="scientific">Camponotus floridanus</name>
    <name type="common">Florida carpenter ant</name>
    <dbReference type="NCBI Taxonomy" id="104421"/>
    <lineage>
        <taxon>Eukaryota</taxon>
        <taxon>Metazoa</taxon>
        <taxon>Ecdysozoa</taxon>
        <taxon>Arthropoda</taxon>
        <taxon>Hexapoda</taxon>
        <taxon>Insecta</taxon>
        <taxon>Pterygota</taxon>
        <taxon>Neoptera</taxon>
        <taxon>Endopterygota</taxon>
        <taxon>Hymenoptera</taxon>
        <taxon>Apocrita</taxon>
        <taxon>Aculeata</taxon>
        <taxon>Formicoidea</taxon>
        <taxon>Formicidae</taxon>
        <taxon>Formicinae</taxon>
        <taxon>Camponotus</taxon>
    </lineage>
</organism>
<evidence type="ECO:0000256" key="1">
    <source>
        <dbReference type="ARBA" id="ARBA00010370"/>
    </source>
</evidence>
<dbReference type="GO" id="GO:0004222">
    <property type="term" value="F:metalloendopeptidase activity"/>
    <property type="evidence" value="ECO:0007669"/>
    <property type="project" value="InterPro"/>
</dbReference>
<feature type="binding site" evidence="8">
    <location>
        <position position="200"/>
    </location>
    <ligand>
        <name>Ca(2+)</name>
        <dbReference type="ChEBI" id="CHEBI:29108"/>
        <label>3</label>
    </ligand>
</feature>
<dbReference type="PRINTS" id="PR00138">
    <property type="entry name" value="MATRIXIN"/>
</dbReference>
<dbReference type="InParanoid" id="E2A799"/>
<feature type="binding site" evidence="8">
    <location>
        <position position="203"/>
    </location>
    <ligand>
        <name>Ca(2+)</name>
        <dbReference type="ChEBI" id="CHEBI:29108"/>
        <label>1</label>
    </ligand>
</feature>
<feature type="active site" evidence="7">
    <location>
        <position position="226"/>
    </location>
</feature>
<feature type="binding site" evidence="8">
    <location>
        <position position="165"/>
    </location>
    <ligand>
        <name>Zn(2+)</name>
        <dbReference type="ChEBI" id="CHEBI:29105"/>
        <label>1</label>
    </ligand>
</feature>
<evidence type="ECO:0000256" key="3">
    <source>
        <dbReference type="ARBA" id="ARBA00022723"/>
    </source>
</evidence>
<evidence type="ECO:0000256" key="8">
    <source>
        <dbReference type="PIRSR" id="PIRSR621190-2"/>
    </source>
</evidence>
<dbReference type="InterPro" id="IPR001818">
    <property type="entry name" value="Pept_M10_metallopeptidase"/>
</dbReference>
<feature type="binding site" evidence="8">
    <location>
        <position position="229"/>
    </location>
    <ligand>
        <name>Zn(2+)</name>
        <dbReference type="ChEBI" id="CHEBI:29105"/>
        <label>2</label>
        <note>catalytic</note>
    </ligand>
</feature>
<dbReference type="PANTHER" id="PTHR10201:SF295">
    <property type="entry name" value="PEPTIDASE METALLOPEPTIDASE DOMAIN-CONTAINING PROTEIN"/>
    <property type="match status" value="1"/>
</dbReference>
<dbReference type="InterPro" id="IPR036365">
    <property type="entry name" value="PGBD-like_sf"/>
</dbReference>